<dbReference type="KEGG" id="bhy:BHWA1_00507"/>
<name>A0A3B6VB41_BRAHW</name>
<organism evidence="1 2">
    <name type="scientific">Brachyspira hyodysenteriae (strain ATCC 49526 / WA1)</name>
    <dbReference type="NCBI Taxonomy" id="565034"/>
    <lineage>
        <taxon>Bacteria</taxon>
        <taxon>Pseudomonadati</taxon>
        <taxon>Spirochaetota</taxon>
        <taxon>Spirochaetia</taxon>
        <taxon>Brachyspirales</taxon>
        <taxon>Brachyspiraceae</taxon>
        <taxon>Brachyspira</taxon>
    </lineage>
</organism>
<protein>
    <submittedName>
        <fullName evidence="1">Uncharacterized protein</fullName>
    </submittedName>
</protein>
<evidence type="ECO:0000313" key="2">
    <source>
        <dbReference type="Proteomes" id="UP000001803"/>
    </source>
</evidence>
<sequence length="45" mass="5394">MFNTPNINMGLLRSTINIYKPKENIENHFIDRIIKINDLKNQCYL</sequence>
<dbReference type="Proteomes" id="UP000001803">
    <property type="component" value="Chromosome"/>
</dbReference>
<proteinExistence type="predicted"/>
<evidence type="ECO:0000313" key="1">
    <source>
        <dbReference type="EMBL" id="ACN83003.1"/>
    </source>
</evidence>
<dbReference type="AlphaFoldDB" id="A0A3B6VB41"/>
<accession>A0A3B6VB41</accession>
<gene>
    <name evidence="1" type="ordered locus">BHWA1_00507</name>
</gene>
<reference evidence="1 2" key="1">
    <citation type="journal article" date="2009" name="PLoS ONE">
        <title>Genome sequence of the pathogenic intestinal spirochete Brachyspira hyodysenteriae reveals adaptations to its lifestyle in the porcine large intestine.</title>
        <authorList>
            <person name="Bellgard M.I."/>
            <person name="Wanchanthuek P."/>
            <person name="La T."/>
            <person name="Ryan K."/>
            <person name="Moolhuijzen P."/>
            <person name="Albertyn Z."/>
            <person name="Shaban B."/>
            <person name="Motro Y."/>
            <person name="Dunn D.S."/>
            <person name="Schibeci D."/>
            <person name="Hunter A."/>
            <person name="Barrero R."/>
            <person name="Phillips N.D."/>
            <person name="Hampson D.J."/>
        </authorList>
    </citation>
    <scope>NUCLEOTIDE SEQUENCE [LARGE SCALE GENOMIC DNA]</scope>
    <source>
        <strain evidence="2">ATCC 49526 / WA1</strain>
    </source>
</reference>
<keyword evidence="2" id="KW-1185">Reference proteome</keyword>
<dbReference type="EMBL" id="CP001357">
    <property type="protein sequence ID" value="ACN83003.1"/>
    <property type="molecule type" value="Genomic_DNA"/>
</dbReference>